<dbReference type="CDD" id="cd06145">
    <property type="entry name" value="REX1_like"/>
    <property type="match status" value="1"/>
</dbReference>
<comment type="subcellular location">
    <subcellularLocation>
        <location evidence="1">Nucleus</location>
    </subcellularLocation>
</comment>
<dbReference type="SUPFAM" id="SSF53098">
    <property type="entry name" value="Ribonuclease H-like"/>
    <property type="match status" value="1"/>
</dbReference>
<evidence type="ECO:0000256" key="1">
    <source>
        <dbReference type="ARBA" id="ARBA00004123"/>
    </source>
</evidence>
<keyword evidence="7" id="KW-0175">Coiled coil</keyword>
<dbReference type="Pfam" id="PF00929">
    <property type="entry name" value="RNase_T"/>
    <property type="match status" value="1"/>
</dbReference>
<feature type="domain" description="Exonuclease" evidence="9">
    <location>
        <begin position="396"/>
        <end position="559"/>
    </location>
</feature>
<dbReference type="Gene3D" id="3.30.420.10">
    <property type="entry name" value="Ribonuclease H-like superfamily/Ribonuclease H"/>
    <property type="match status" value="1"/>
</dbReference>
<dbReference type="InterPro" id="IPR034922">
    <property type="entry name" value="REX1-like_exo"/>
</dbReference>
<keyword evidence="4" id="KW-0378">Hydrolase</keyword>
<dbReference type="GO" id="GO:0010629">
    <property type="term" value="P:negative regulation of gene expression"/>
    <property type="evidence" value="ECO:0007669"/>
    <property type="project" value="UniProtKB-ARBA"/>
</dbReference>
<evidence type="ECO:0000256" key="3">
    <source>
        <dbReference type="ARBA" id="ARBA00022722"/>
    </source>
</evidence>
<name>A0A0K8W915_BACLA</name>
<keyword evidence="5 10" id="KW-0269">Exonuclease</keyword>
<evidence type="ECO:0000259" key="9">
    <source>
        <dbReference type="SMART" id="SM00479"/>
    </source>
</evidence>
<dbReference type="InterPro" id="IPR036397">
    <property type="entry name" value="RNaseH_sf"/>
</dbReference>
<proteinExistence type="inferred from homology"/>
<dbReference type="GO" id="GO:0003676">
    <property type="term" value="F:nucleic acid binding"/>
    <property type="evidence" value="ECO:0007669"/>
    <property type="project" value="InterPro"/>
</dbReference>
<accession>A0A0K8W915</accession>
<dbReference type="PANTHER" id="PTHR12801:SF115">
    <property type="entry name" value="FI18136P1-RELATED"/>
    <property type="match status" value="1"/>
</dbReference>
<dbReference type="AlphaFoldDB" id="A0A0K8W915"/>
<feature type="region of interest" description="Disordered" evidence="8">
    <location>
        <begin position="255"/>
        <end position="294"/>
    </location>
</feature>
<feature type="compositionally biased region" description="Low complexity" evidence="8">
    <location>
        <begin position="255"/>
        <end position="286"/>
    </location>
</feature>
<evidence type="ECO:0000313" key="10">
    <source>
        <dbReference type="EMBL" id="JAI47693.1"/>
    </source>
</evidence>
<evidence type="ECO:0000256" key="7">
    <source>
        <dbReference type="SAM" id="Coils"/>
    </source>
</evidence>
<reference evidence="10" key="1">
    <citation type="submission" date="2015-06" db="EMBL/GenBank/DDBJ databases">
        <authorList>
            <person name="Hoefler B.C."/>
            <person name="Straight P.D."/>
        </authorList>
    </citation>
    <scope>NUCLEOTIDE SEQUENCE</scope>
</reference>
<evidence type="ECO:0000256" key="8">
    <source>
        <dbReference type="SAM" id="MobiDB-lite"/>
    </source>
</evidence>
<dbReference type="InterPro" id="IPR012337">
    <property type="entry name" value="RNaseH-like_sf"/>
</dbReference>
<keyword evidence="6" id="KW-0539">Nucleus</keyword>
<sequence>MSQLQLQPVYLSQILHDVRPLFHYIIRPLLRAAVLVMTFCDLAPKTLDHRVFTFINVNRRQKRLPSKQLQELIQLKKRRQAELKKEQEIREKLEKKKSKEQKLGDQKLKEKQELEGKRLLQKKKRQETLKQQRELKRQQQRETKCRQQELRRKYELKLMQKQQFIEQLEDEDFLCNQQVILEAQSEKIEDIETDVTPLLQFAKPNLSETEFVKHLQRYIMEPGLLRLYGYPTESTTHEGCIEIFKYIPHQFGLRGSNSSESENSSSSRSPSRSSNSGDSCSTATDCDSTETSEDEEDVFGETKKICARCGRLFHVTDCFEYVSHKSCTFHWGKLNGTYSKGGYTTQYTCCAGAKDSEGCERHSQHVWSGVVNGINGPYSDFVHTLPRAGKTAGASKVYALDCEMCYTERGLEVTKVTIVGYDGQVVYDHFVRPTDKIVDYNTRFSGVTASDLCKNKNKNLKTLKEVQKDLLQLIDADAILIGHGLENDLRALKIVHKKVIDTAYEFPHPLGFPYRRSLKSLTKKYLKREIQCGNEGHDSLEDTQACLELMMWKVRKYIDLA</sequence>
<evidence type="ECO:0000256" key="5">
    <source>
        <dbReference type="ARBA" id="ARBA00022839"/>
    </source>
</evidence>
<dbReference type="InterPro" id="IPR047021">
    <property type="entry name" value="REXO1/3/4-like"/>
</dbReference>
<dbReference type="InterPro" id="IPR013520">
    <property type="entry name" value="Ribonucl_H"/>
</dbReference>
<gene>
    <name evidence="10" type="primary">REXO1L2P_2</name>
    <name evidence="10" type="ORF">c1_g1_i1</name>
</gene>
<dbReference type="EMBL" id="GDHF01004621">
    <property type="protein sequence ID" value="JAI47693.1"/>
    <property type="molecule type" value="Transcribed_RNA"/>
</dbReference>
<dbReference type="GO" id="GO:0005634">
    <property type="term" value="C:nucleus"/>
    <property type="evidence" value="ECO:0007669"/>
    <property type="project" value="UniProtKB-SubCell"/>
</dbReference>
<protein>
    <submittedName>
        <fullName evidence="10">Putative exonuclease GOR-like protein</fullName>
    </submittedName>
</protein>
<organism evidence="10">
    <name type="scientific">Bactrocera latifrons</name>
    <name type="common">Malaysian fruit fly</name>
    <name type="synonym">Chaetodacus latifrons</name>
    <dbReference type="NCBI Taxonomy" id="174628"/>
    <lineage>
        <taxon>Eukaryota</taxon>
        <taxon>Metazoa</taxon>
        <taxon>Ecdysozoa</taxon>
        <taxon>Arthropoda</taxon>
        <taxon>Hexapoda</taxon>
        <taxon>Insecta</taxon>
        <taxon>Pterygota</taxon>
        <taxon>Neoptera</taxon>
        <taxon>Endopterygota</taxon>
        <taxon>Diptera</taxon>
        <taxon>Brachycera</taxon>
        <taxon>Muscomorpha</taxon>
        <taxon>Tephritoidea</taxon>
        <taxon>Tephritidae</taxon>
        <taxon>Bactrocera</taxon>
        <taxon>Bactrocera</taxon>
    </lineage>
</organism>
<evidence type="ECO:0000256" key="4">
    <source>
        <dbReference type="ARBA" id="ARBA00022801"/>
    </source>
</evidence>
<comment type="similarity">
    <text evidence="2">Belongs to the REXO1/REXO3 family.</text>
</comment>
<evidence type="ECO:0000256" key="6">
    <source>
        <dbReference type="ARBA" id="ARBA00023242"/>
    </source>
</evidence>
<dbReference type="PANTHER" id="PTHR12801">
    <property type="entry name" value="RNA EXONUCLEASE REXO1 / RECO3 FAMILY MEMBER-RELATED"/>
    <property type="match status" value="1"/>
</dbReference>
<dbReference type="OrthoDB" id="206335at2759"/>
<keyword evidence="3" id="KW-0540">Nuclease</keyword>
<dbReference type="FunFam" id="3.30.420.10:FF:000031">
    <property type="entry name" value="RNA exonuclease 1"/>
    <property type="match status" value="1"/>
</dbReference>
<evidence type="ECO:0000256" key="2">
    <source>
        <dbReference type="ARBA" id="ARBA00006357"/>
    </source>
</evidence>
<feature type="coiled-coil region" evidence="7">
    <location>
        <begin position="66"/>
        <end position="171"/>
    </location>
</feature>
<dbReference type="GO" id="GO:0004527">
    <property type="term" value="F:exonuclease activity"/>
    <property type="evidence" value="ECO:0007669"/>
    <property type="project" value="UniProtKB-KW"/>
</dbReference>
<dbReference type="SMART" id="SM00479">
    <property type="entry name" value="EXOIII"/>
    <property type="match status" value="1"/>
</dbReference>